<reference evidence="4 6" key="1">
    <citation type="submission" date="2018-09" db="EMBL/GenBank/DDBJ databases">
        <title>Genomic investigation of the strawberry pathogen Phytophthora fragariae indicates pathogenicity is determined by transcriptional variation in three key races.</title>
        <authorList>
            <person name="Adams T.M."/>
            <person name="Armitage A.D."/>
            <person name="Sobczyk M.K."/>
            <person name="Bates H.J."/>
            <person name="Dunwell J.M."/>
            <person name="Nellist C.F."/>
            <person name="Harrison R.J."/>
        </authorList>
    </citation>
    <scope>NUCLEOTIDE SEQUENCE [LARGE SCALE GENOMIC DNA]</scope>
    <source>
        <strain evidence="1 4">SCRP249</strain>
        <strain evidence="2 6">SCRP324</strain>
        <strain evidence="3 5">SCRP333</strain>
    </source>
</reference>
<dbReference type="Proteomes" id="UP000429607">
    <property type="component" value="Unassembled WGS sequence"/>
</dbReference>
<organism evidence="2 6">
    <name type="scientific">Phytophthora rubi</name>
    <dbReference type="NCBI Taxonomy" id="129364"/>
    <lineage>
        <taxon>Eukaryota</taxon>
        <taxon>Sar</taxon>
        <taxon>Stramenopiles</taxon>
        <taxon>Oomycota</taxon>
        <taxon>Peronosporomycetes</taxon>
        <taxon>Peronosporales</taxon>
        <taxon>Peronosporaceae</taxon>
        <taxon>Phytophthora</taxon>
    </lineage>
</organism>
<proteinExistence type="predicted"/>
<dbReference type="EMBL" id="QXFV01000440">
    <property type="protein sequence ID" value="KAE9037471.1"/>
    <property type="molecule type" value="Genomic_DNA"/>
</dbReference>
<evidence type="ECO:0000313" key="3">
    <source>
        <dbReference type="EMBL" id="KAE9342643.1"/>
    </source>
</evidence>
<evidence type="ECO:0000313" key="4">
    <source>
        <dbReference type="Proteomes" id="UP000429607"/>
    </source>
</evidence>
<evidence type="ECO:0000313" key="6">
    <source>
        <dbReference type="Proteomes" id="UP000435112"/>
    </source>
</evidence>
<dbReference type="EMBL" id="QXFU01000140">
    <property type="protein sequence ID" value="KAE9042725.1"/>
    <property type="molecule type" value="Genomic_DNA"/>
</dbReference>
<keyword evidence="5" id="KW-1185">Reference proteome</keyword>
<dbReference type="EMBL" id="QXFT01000484">
    <property type="protein sequence ID" value="KAE9342643.1"/>
    <property type="molecule type" value="Genomic_DNA"/>
</dbReference>
<protein>
    <submittedName>
        <fullName evidence="2">Uncharacterized protein</fullName>
    </submittedName>
</protein>
<dbReference type="AlphaFoldDB" id="A0A6A3NQI3"/>
<accession>A0A6A3NQI3</accession>
<evidence type="ECO:0000313" key="5">
    <source>
        <dbReference type="Proteomes" id="UP000434957"/>
    </source>
</evidence>
<evidence type="ECO:0000313" key="2">
    <source>
        <dbReference type="EMBL" id="KAE9042725.1"/>
    </source>
</evidence>
<dbReference type="Proteomes" id="UP000435112">
    <property type="component" value="Unassembled WGS sequence"/>
</dbReference>
<comment type="caution">
    <text evidence="2">The sequence shown here is derived from an EMBL/GenBank/DDBJ whole genome shotgun (WGS) entry which is preliminary data.</text>
</comment>
<name>A0A6A3NQI3_9STRA</name>
<sequence length="51" mass="5283">MSVIGAIILATRTAAHDVAAQIRQKATCKRTATRLAPSTFAIASSGVAHFT</sequence>
<evidence type="ECO:0000313" key="1">
    <source>
        <dbReference type="EMBL" id="KAE9037471.1"/>
    </source>
</evidence>
<dbReference type="OrthoDB" id="10287108at2759"/>
<dbReference type="Proteomes" id="UP000434957">
    <property type="component" value="Unassembled WGS sequence"/>
</dbReference>
<gene>
    <name evidence="1" type="ORF">PR001_g8360</name>
    <name evidence="2" type="ORF">PR002_g3756</name>
    <name evidence="3" type="ORF">PR003_g9369</name>
</gene>